<evidence type="ECO:0000256" key="5">
    <source>
        <dbReference type="ARBA" id="ARBA00022701"/>
    </source>
</evidence>
<keyword evidence="8" id="KW-0505">Motor protein</keyword>
<dbReference type="PANTHER" id="PTHR11886">
    <property type="entry name" value="DYNEIN LIGHT CHAIN"/>
    <property type="match status" value="1"/>
</dbReference>
<keyword evidence="4" id="KW-0963">Cytoplasm</keyword>
<dbReference type="WBParaSite" id="PSAMB.scaffold4384size14819.g24136.t1">
    <property type="protein sequence ID" value="PSAMB.scaffold4384size14819.g24136.t1"/>
    <property type="gene ID" value="PSAMB.scaffold4384size14819.g24136"/>
</dbReference>
<keyword evidence="7" id="KW-0969">Cilium</keyword>
<organism evidence="14 15">
    <name type="scientific">Plectus sambesii</name>
    <dbReference type="NCBI Taxonomy" id="2011161"/>
    <lineage>
        <taxon>Eukaryota</taxon>
        <taxon>Metazoa</taxon>
        <taxon>Ecdysozoa</taxon>
        <taxon>Nematoda</taxon>
        <taxon>Chromadorea</taxon>
        <taxon>Plectida</taxon>
        <taxon>Plectina</taxon>
        <taxon>Plectoidea</taxon>
        <taxon>Plectidae</taxon>
        <taxon>Plectus</taxon>
    </lineage>
</organism>
<keyword evidence="10" id="KW-0966">Cell projection</keyword>
<evidence type="ECO:0000256" key="9">
    <source>
        <dbReference type="ARBA" id="ARBA00023212"/>
    </source>
</evidence>
<dbReference type="InterPro" id="IPR037177">
    <property type="entry name" value="DLC_sf"/>
</dbReference>
<dbReference type="GO" id="GO:0005930">
    <property type="term" value="C:axoneme"/>
    <property type="evidence" value="ECO:0007669"/>
    <property type="project" value="UniProtKB-SubCell"/>
</dbReference>
<dbReference type="Pfam" id="PF01221">
    <property type="entry name" value="Dynein_light"/>
    <property type="match status" value="1"/>
</dbReference>
<dbReference type="SMART" id="SM01375">
    <property type="entry name" value="Dynein_light"/>
    <property type="match status" value="1"/>
</dbReference>
<keyword evidence="6" id="KW-0243">Dynein</keyword>
<evidence type="ECO:0000256" key="10">
    <source>
        <dbReference type="ARBA" id="ARBA00023273"/>
    </source>
</evidence>
<dbReference type="GO" id="GO:0030286">
    <property type="term" value="C:dynein complex"/>
    <property type="evidence" value="ECO:0007669"/>
    <property type="project" value="UniProtKB-KW"/>
</dbReference>
<sequence>MGSAARRERDVMRARHTPTVAASKDKFYRIVPALRTHTPAQPARVNVADLAPDQSKHYAIRSQRSTPPSYSGDPTQTDANGWGSSDWARSTGHPPSQTHPRRIETIPSKRFERRNRGPLLAGVGGVYRVGDGPINIRRVDRERDHVREGKGTIWQLALCALRAAMKAATADRPLAVPAASKEAFKRIFTYPLLRHSEMPEELRREAMKLITGACQSHPNNNQSAAQQIKETLDAKYGGSWHAVVGEQFGFEVSHEPESLLYMFFGGNLAICVWKCS</sequence>
<evidence type="ECO:0000313" key="14">
    <source>
        <dbReference type="Proteomes" id="UP000887566"/>
    </source>
</evidence>
<dbReference type="GO" id="GO:0007017">
    <property type="term" value="P:microtubule-based process"/>
    <property type="evidence" value="ECO:0007669"/>
    <property type="project" value="InterPro"/>
</dbReference>
<evidence type="ECO:0000256" key="13">
    <source>
        <dbReference type="SAM" id="MobiDB-lite"/>
    </source>
</evidence>
<keyword evidence="14" id="KW-1185">Reference proteome</keyword>
<dbReference type="SUPFAM" id="SSF54648">
    <property type="entry name" value="DLC"/>
    <property type="match status" value="1"/>
</dbReference>
<protein>
    <recommendedName>
        <fullName evidence="12">Dynein axonemal light chain 4</fullName>
    </recommendedName>
</protein>
<proteinExistence type="inferred from homology"/>
<accession>A0A914WNG3</accession>
<evidence type="ECO:0000256" key="7">
    <source>
        <dbReference type="ARBA" id="ARBA00023069"/>
    </source>
</evidence>
<dbReference type="Proteomes" id="UP000887566">
    <property type="component" value="Unplaced"/>
</dbReference>
<evidence type="ECO:0000256" key="3">
    <source>
        <dbReference type="ARBA" id="ARBA00011655"/>
    </source>
</evidence>
<dbReference type="FunFam" id="3.30.740.10:FF:000002">
    <property type="entry name" value="Dynein light chain"/>
    <property type="match status" value="1"/>
</dbReference>
<comment type="subunit">
    <text evidence="3">Consists of at least two heavy chains and a number of intermediate and light chains.</text>
</comment>
<reference evidence="15" key="1">
    <citation type="submission" date="2022-11" db="UniProtKB">
        <authorList>
            <consortium name="WormBaseParasite"/>
        </authorList>
    </citation>
    <scope>IDENTIFICATION</scope>
</reference>
<feature type="region of interest" description="Disordered" evidence="13">
    <location>
        <begin position="50"/>
        <end position="104"/>
    </location>
</feature>
<dbReference type="GO" id="GO:0005874">
    <property type="term" value="C:microtubule"/>
    <property type="evidence" value="ECO:0007669"/>
    <property type="project" value="UniProtKB-KW"/>
</dbReference>
<evidence type="ECO:0000313" key="15">
    <source>
        <dbReference type="WBParaSite" id="PSAMB.scaffold4384size14819.g24136.t1"/>
    </source>
</evidence>
<evidence type="ECO:0000256" key="2">
    <source>
        <dbReference type="ARBA" id="ARBA00010156"/>
    </source>
</evidence>
<evidence type="ECO:0000256" key="11">
    <source>
        <dbReference type="ARBA" id="ARBA00057688"/>
    </source>
</evidence>
<dbReference type="CDD" id="cd21453">
    <property type="entry name" value="DLC-like_DNAL4"/>
    <property type="match status" value="1"/>
</dbReference>
<keyword evidence="9" id="KW-0206">Cytoskeleton</keyword>
<dbReference type="Gene3D" id="3.30.740.10">
    <property type="entry name" value="Protein Inhibitor Of Neuronal Nitric Oxide Synthase"/>
    <property type="match status" value="1"/>
</dbReference>
<evidence type="ECO:0000256" key="8">
    <source>
        <dbReference type="ARBA" id="ARBA00023175"/>
    </source>
</evidence>
<keyword evidence="5" id="KW-0493">Microtubule</keyword>
<name>A0A914WNG3_9BILA</name>
<dbReference type="InterPro" id="IPR001372">
    <property type="entry name" value="Dynein_light_chain_typ-1/2"/>
</dbReference>
<feature type="compositionally biased region" description="Polar residues" evidence="13">
    <location>
        <begin position="62"/>
        <end position="83"/>
    </location>
</feature>
<evidence type="ECO:0000256" key="4">
    <source>
        <dbReference type="ARBA" id="ARBA00022490"/>
    </source>
</evidence>
<comment type="function">
    <text evidence="11">Force generating protein of respiratory cilia. Produces force towards the minus ends of microtubules. Dynein has ATPase activity.</text>
</comment>
<comment type="subcellular location">
    <subcellularLocation>
        <location evidence="1">Cytoplasm</location>
        <location evidence="1">Cytoskeleton</location>
        <location evidence="1">Cilium axoneme</location>
    </subcellularLocation>
</comment>
<comment type="similarity">
    <text evidence="2">Belongs to the dynein light chain family.</text>
</comment>
<evidence type="ECO:0000256" key="1">
    <source>
        <dbReference type="ARBA" id="ARBA00004430"/>
    </source>
</evidence>
<evidence type="ECO:0000256" key="6">
    <source>
        <dbReference type="ARBA" id="ARBA00023017"/>
    </source>
</evidence>
<dbReference type="AlphaFoldDB" id="A0A914WNG3"/>
<evidence type="ECO:0000256" key="12">
    <source>
        <dbReference type="ARBA" id="ARBA00069494"/>
    </source>
</evidence>
<dbReference type="PANTHER" id="PTHR11886:SF2">
    <property type="entry name" value="DYNEIN AXONEMAL LIGHT CHAIN 4"/>
    <property type="match status" value="1"/>
</dbReference>